<dbReference type="InterPro" id="IPR036822">
    <property type="entry name" value="CutC-like_dom_sf"/>
</dbReference>
<gene>
    <name evidence="4" type="ORF">TSIB3V08_LOCUS8342</name>
</gene>
<dbReference type="HAMAP" id="MF_00795">
    <property type="entry name" value="CutC"/>
    <property type="match status" value="1"/>
</dbReference>
<dbReference type="GO" id="GO:0005507">
    <property type="term" value="F:copper ion binding"/>
    <property type="evidence" value="ECO:0007669"/>
    <property type="project" value="TreeGrafter"/>
</dbReference>
<feature type="compositionally biased region" description="Polar residues" evidence="3">
    <location>
        <begin position="313"/>
        <end position="322"/>
    </location>
</feature>
<dbReference type="SUPFAM" id="SSF110395">
    <property type="entry name" value="CutC-like"/>
    <property type="match status" value="1"/>
</dbReference>
<feature type="region of interest" description="Disordered" evidence="3">
    <location>
        <begin position="305"/>
        <end position="362"/>
    </location>
</feature>
<reference evidence="4" key="1">
    <citation type="submission" date="2020-11" db="EMBL/GenBank/DDBJ databases">
        <authorList>
            <person name="Tran Van P."/>
        </authorList>
    </citation>
    <scope>NUCLEOTIDE SEQUENCE</scope>
</reference>
<feature type="compositionally biased region" description="Basic and acidic residues" evidence="3">
    <location>
        <begin position="385"/>
        <end position="398"/>
    </location>
</feature>
<dbReference type="AlphaFoldDB" id="A0A7R9G2B3"/>
<dbReference type="Pfam" id="PF03932">
    <property type="entry name" value="CutC"/>
    <property type="match status" value="1"/>
</dbReference>
<dbReference type="FunFam" id="3.20.20.380:FF:000001">
    <property type="entry name" value="Copper homeostasis protein CutC"/>
    <property type="match status" value="1"/>
</dbReference>
<name>A0A7R9G2B3_TIMSH</name>
<feature type="compositionally biased region" description="Basic and acidic residues" evidence="3">
    <location>
        <begin position="335"/>
        <end position="344"/>
    </location>
</feature>
<dbReference type="Gene3D" id="3.20.20.380">
    <property type="entry name" value="Copper homeostasis (CutC) domain"/>
    <property type="match status" value="1"/>
</dbReference>
<sequence length="434" mass="47157">MLTSVDPATDSILLATTTRPAATTSYETLRRRRRMYTTQDIPVQRTSKERRYSLISVQMEVCVDSVVSAVNASRGGASRLELCVALSEGGLTPTPGLLEIVKSCVHIPVFVMLRPRPGADFVYSPEEARIIKCDAAVLKKHGADGFVFGALTASGLIDEILCKDIVEIVAPLPVTFHRAIDVVRNPVGSMETIIQLGFTRILTSGGERTAYAGLQIIRELMVASMGRITIVPASGINSDNLGPILEVTGAREFHVSGRVPLKISWNQSKCKMGTGDDDTIYVTSYDVVARIGKVELEDVNPHLRGERVENHLGKTNLSSPGRDSNLDFPVFSSRAQHDKREKPPSVHPTKIQTSISPSQQSSFNTTSVLANYATELCKCCEKVEGKEKEETRGRDMITREPGTSASRPPRLHLFTLELDRTANGEGGGGGLVLA</sequence>
<proteinExistence type="inferred from homology"/>
<comment type="similarity">
    <text evidence="1">Belongs to the CutC family.</text>
</comment>
<feature type="compositionally biased region" description="Low complexity" evidence="3">
    <location>
        <begin position="351"/>
        <end position="362"/>
    </location>
</feature>
<protein>
    <recommendedName>
        <fullName evidence="2">Copper homeostasis protein cutC homolog</fullName>
    </recommendedName>
</protein>
<feature type="region of interest" description="Disordered" evidence="3">
    <location>
        <begin position="385"/>
        <end position="408"/>
    </location>
</feature>
<organism evidence="4">
    <name type="scientific">Timema shepardi</name>
    <name type="common">Walking stick</name>
    <dbReference type="NCBI Taxonomy" id="629360"/>
    <lineage>
        <taxon>Eukaryota</taxon>
        <taxon>Metazoa</taxon>
        <taxon>Ecdysozoa</taxon>
        <taxon>Arthropoda</taxon>
        <taxon>Hexapoda</taxon>
        <taxon>Insecta</taxon>
        <taxon>Pterygota</taxon>
        <taxon>Neoptera</taxon>
        <taxon>Polyneoptera</taxon>
        <taxon>Phasmatodea</taxon>
        <taxon>Timematodea</taxon>
        <taxon>Timematoidea</taxon>
        <taxon>Timematidae</taxon>
        <taxon>Timema</taxon>
    </lineage>
</organism>
<evidence type="ECO:0000313" key="4">
    <source>
        <dbReference type="EMBL" id="CAD7264288.1"/>
    </source>
</evidence>
<dbReference type="PANTHER" id="PTHR12598:SF0">
    <property type="entry name" value="COPPER HOMEOSTASIS PROTEIN CUTC HOMOLOG"/>
    <property type="match status" value="1"/>
</dbReference>
<dbReference type="EMBL" id="OC004267">
    <property type="protein sequence ID" value="CAD7264288.1"/>
    <property type="molecule type" value="Genomic_DNA"/>
</dbReference>
<evidence type="ECO:0000256" key="2">
    <source>
        <dbReference type="ARBA" id="ARBA00019014"/>
    </source>
</evidence>
<evidence type="ECO:0000256" key="3">
    <source>
        <dbReference type="SAM" id="MobiDB-lite"/>
    </source>
</evidence>
<evidence type="ECO:0000256" key="1">
    <source>
        <dbReference type="ARBA" id="ARBA00007768"/>
    </source>
</evidence>
<dbReference type="InterPro" id="IPR005627">
    <property type="entry name" value="CutC-like"/>
</dbReference>
<dbReference type="PANTHER" id="PTHR12598">
    <property type="entry name" value="COPPER HOMEOSTASIS PROTEIN CUTC"/>
    <property type="match status" value="1"/>
</dbReference>
<accession>A0A7R9G2B3</accession>